<protein>
    <submittedName>
        <fullName evidence="2">Uncharacterized protein</fullName>
    </submittedName>
</protein>
<comment type="caution">
    <text evidence="2">The sequence shown here is derived from an EMBL/GenBank/DDBJ whole genome shotgun (WGS) entry which is preliminary data.</text>
</comment>
<evidence type="ECO:0000313" key="3">
    <source>
        <dbReference type="Proteomes" id="UP001515480"/>
    </source>
</evidence>
<gene>
    <name evidence="2" type="ORF">AB1Y20_014734</name>
</gene>
<accession>A0AB34IE02</accession>
<feature type="region of interest" description="Disordered" evidence="1">
    <location>
        <begin position="1"/>
        <end position="21"/>
    </location>
</feature>
<name>A0AB34IE02_PRYPA</name>
<dbReference type="Proteomes" id="UP001515480">
    <property type="component" value="Unassembled WGS sequence"/>
</dbReference>
<evidence type="ECO:0000313" key="2">
    <source>
        <dbReference type="EMBL" id="KAL1496109.1"/>
    </source>
</evidence>
<dbReference type="AlphaFoldDB" id="A0AB34IE02"/>
<organism evidence="2 3">
    <name type="scientific">Prymnesium parvum</name>
    <name type="common">Toxic golden alga</name>
    <dbReference type="NCBI Taxonomy" id="97485"/>
    <lineage>
        <taxon>Eukaryota</taxon>
        <taxon>Haptista</taxon>
        <taxon>Haptophyta</taxon>
        <taxon>Prymnesiophyceae</taxon>
        <taxon>Prymnesiales</taxon>
        <taxon>Prymnesiaceae</taxon>
        <taxon>Prymnesium</taxon>
    </lineage>
</organism>
<reference evidence="2 3" key="1">
    <citation type="journal article" date="2024" name="Science">
        <title>Giant polyketide synthase enzymes in the biosynthesis of giant marine polyether toxins.</title>
        <authorList>
            <person name="Fallon T.R."/>
            <person name="Shende V.V."/>
            <person name="Wierzbicki I.H."/>
            <person name="Pendleton A.L."/>
            <person name="Watervoot N.F."/>
            <person name="Auber R.P."/>
            <person name="Gonzalez D.J."/>
            <person name="Wisecaver J.H."/>
            <person name="Moore B.S."/>
        </authorList>
    </citation>
    <scope>NUCLEOTIDE SEQUENCE [LARGE SCALE GENOMIC DNA]</scope>
    <source>
        <strain evidence="2 3">12B1</strain>
    </source>
</reference>
<proteinExistence type="predicted"/>
<dbReference type="EMBL" id="JBGBPQ010000030">
    <property type="protein sequence ID" value="KAL1496109.1"/>
    <property type="molecule type" value="Genomic_DNA"/>
</dbReference>
<sequence>MAPPVLFTADPAGRAPAPPGPAGVTVAWLATTLEKSLLISQDDRTASALYGMQMTDVGLCKIDNRLGSTAASLHLDATNTQGVEV</sequence>
<keyword evidence="3" id="KW-1185">Reference proteome</keyword>
<evidence type="ECO:0000256" key="1">
    <source>
        <dbReference type="SAM" id="MobiDB-lite"/>
    </source>
</evidence>